<comment type="caution">
    <text evidence="3">The sequence shown here is derived from an EMBL/GenBank/DDBJ whole genome shotgun (WGS) entry which is preliminary data.</text>
</comment>
<evidence type="ECO:0000256" key="1">
    <source>
        <dbReference type="SAM" id="Phobius"/>
    </source>
</evidence>
<keyword evidence="1" id="KW-0472">Membrane</keyword>
<keyword evidence="1" id="KW-0812">Transmembrane</keyword>
<reference evidence="3 4" key="1">
    <citation type="journal article" date="2014" name="Int. J. Syst. Evol. Microbiol.">
        <title>Complete genome sequence of Corynebacterium casei LMG S-19264T (=DSM 44701T), isolated from a smear-ripened cheese.</title>
        <authorList>
            <consortium name="US DOE Joint Genome Institute (JGI-PGF)"/>
            <person name="Walter F."/>
            <person name="Albersmeier A."/>
            <person name="Kalinowski J."/>
            <person name="Ruckert C."/>
        </authorList>
    </citation>
    <scope>NUCLEOTIDE SEQUENCE [LARGE SCALE GENOMIC DNA]</scope>
    <source>
        <strain evidence="3 4">CGMCC 1.12976</strain>
    </source>
</reference>
<feature type="transmembrane region" description="Helical" evidence="1">
    <location>
        <begin position="171"/>
        <end position="191"/>
    </location>
</feature>
<protein>
    <submittedName>
        <fullName evidence="3">Membrane protein</fullName>
    </submittedName>
</protein>
<evidence type="ECO:0000313" key="4">
    <source>
        <dbReference type="Proteomes" id="UP000598775"/>
    </source>
</evidence>
<dbReference type="EMBL" id="BMGP01000006">
    <property type="protein sequence ID" value="GGF37404.1"/>
    <property type="molecule type" value="Genomic_DNA"/>
</dbReference>
<feature type="transmembrane region" description="Helical" evidence="1">
    <location>
        <begin position="91"/>
        <end position="113"/>
    </location>
</feature>
<gene>
    <name evidence="3" type="ORF">GCM10011399_32940</name>
</gene>
<proteinExistence type="predicted"/>
<accession>A0A917BFD4</accession>
<evidence type="ECO:0000259" key="2">
    <source>
        <dbReference type="Pfam" id="PF06724"/>
    </source>
</evidence>
<feature type="domain" description="DUF1206" evidence="2">
    <location>
        <begin position="219"/>
        <end position="288"/>
    </location>
</feature>
<evidence type="ECO:0000313" key="3">
    <source>
        <dbReference type="EMBL" id="GGF37404.1"/>
    </source>
</evidence>
<dbReference type="AlphaFoldDB" id="A0A917BFD4"/>
<dbReference type="Proteomes" id="UP000598775">
    <property type="component" value="Unassembled WGS sequence"/>
</dbReference>
<feature type="domain" description="DUF1206" evidence="2">
    <location>
        <begin position="130"/>
        <end position="195"/>
    </location>
</feature>
<keyword evidence="4" id="KW-1185">Reference proteome</keyword>
<feature type="domain" description="DUF1206" evidence="2">
    <location>
        <begin position="32"/>
        <end position="112"/>
    </location>
</feature>
<keyword evidence="1" id="KW-1133">Transmembrane helix</keyword>
<organism evidence="3 4">
    <name type="scientific">Subtercola lobariae</name>
    <dbReference type="NCBI Taxonomy" id="1588641"/>
    <lineage>
        <taxon>Bacteria</taxon>
        <taxon>Bacillati</taxon>
        <taxon>Actinomycetota</taxon>
        <taxon>Actinomycetes</taxon>
        <taxon>Micrococcales</taxon>
        <taxon>Microbacteriaceae</taxon>
        <taxon>Subtercola</taxon>
    </lineage>
</organism>
<name>A0A917BFD4_9MICO</name>
<sequence length="290" mass="28995">MRRYAEGMTGSSATKAADTAKNSTVLQLLARLGYAVNGLLHVLIGIIAISIAVSGASSGGANGSASGGSGGTEADQSGALAQLASNPAGEVLLWVIVVGLFALGLWQIISGFLVRESDAKKRWGKRVSEFGKAVAYIAIGVTALTFALGGSKSSASSSQSASAKLIATPGGVILLVIIGLVVFGIGVFFVVRGITKKFTKDLSVPAGTTGRAVVGLGIVGYIAKGVALAVVGILFVVAAFTLDPSKASGMDGALTSLAALPFGVVILIVVGAGLIAYGLYLGARARWGNL</sequence>
<feature type="transmembrane region" description="Helical" evidence="1">
    <location>
        <begin position="133"/>
        <end position="151"/>
    </location>
</feature>
<feature type="transmembrane region" description="Helical" evidence="1">
    <location>
        <begin position="32"/>
        <end position="53"/>
    </location>
</feature>
<dbReference type="Pfam" id="PF06724">
    <property type="entry name" value="DUF1206"/>
    <property type="match status" value="3"/>
</dbReference>
<dbReference type="InterPro" id="IPR009597">
    <property type="entry name" value="DUF1206"/>
</dbReference>
<feature type="transmembrane region" description="Helical" evidence="1">
    <location>
        <begin position="212"/>
        <end position="240"/>
    </location>
</feature>
<feature type="transmembrane region" description="Helical" evidence="1">
    <location>
        <begin position="260"/>
        <end position="280"/>
    </location>
</feature>